<accession>A0A0F8VL22</accession>
<organism evidence="1">
    <name type="scientific">marine sediment metagenome</name>
    <dbReference type="NCBI Taxonomy" id="412755"/>
    <lineage>
        <taxon>unclassified sequences</taxon>
        <taxon>metagenomes</taxon>
        <taxon>ecological metagenomes</taxon>
    </lineage>
</organism>
<name>A0A0F8VL22_9ZZZZ</name>
<gene>
    <name evidence="1" type="ORF">LCGC14_3166150</name>
</gene>
<evidence type="ECO:0000313" key="1">
    <source>
        <dbReference type="EMBL" id="KKK45032.1"/>
    </source>
</evidence>
<dbReference type="AlphaFoldDB" id="A0A0F8VL22"/>
<comment type="caution">
    <text evidence="1">The sequence shown here is derived from an EMBL/GenBank/DDBJ whole genome shotgun (WGS) entry which is preliminary data.</text>
</comment>
<reference evidence="1" key="1">
    <citation type="journal article" date="2015" name="Nature">
        <title>Complex archaea that bridge the gap between prokaryotes and eukaryotes.</title>
        <authorList>
            <person name="Spang A."/>
            <person name="Saw J.H."/>
            <person name="Jorgensen S.L."/>
            <person name="Zaremba-Niedzwiedzka K."/>
            <person name="Martijn J."/>
            <person name="Lind A.E."/>
            <person name="van Eijk R."/>
            <person name="Schleper C."/>
            <person name="Guy L."/>
            <person name="Ettema T.J."/>
        </authorList>
    </citation>
    <scope>NUCLEOTIDE SEQUENCE</scope>
</reference>
<dbReference type="EMBL" id="LAZR01070123">
    <property type="protein sequence ID" value="KKK45032.1"/>
    <property type="molecule type" value="Genomic_DNA"/>
</dbReference>
<protein>
    <recommendedName>
        <fullName evidence="2">DUF642 domain-containing protein</fullName>
    </recommendedName>
</protein>
<sequence length="171" mass="18495">MAQFARPDSDVTLTNFDSPFWSNVDEVSPDDDTTSQRSGFGVAAGALYELTLSNVTDPVSSTGHVLRVRHLSSPTLVTGQILIELRQGASTVIASATFDAPTSYTTFIITLSGAEADSITDYTDLRVRGTTQVTTNFRLLTTWIEFEVPDAPGGLSIPIAMRHYMTLQEAS</sequence>
<evidence type="ECO:0008006" key="2">
    <source>
        <dbReference type="Google" id="ProtNLM"/>
    </source>
</evidence>
<proteinExistence type="predicted"/>